<dbReference type="STRING" id="44576.SAMN05421881_11052"/>
<dbReference type="AlphaFoldDB" id="A0A1H3PNV9"/>
<dbReference type="Gene3D" id="1.20.120.330">
    <property type="entry name" value="Nucleotidyltransferases domain 2"/>
    <property type="match status" value="1"/>
</dbReference>
<organism evidence="1 2">
    <name type="scientific">Nitrosomonas halophila</name>
    <dbReference type="NCBI Taxonomy" id="44576"/>
    <lineage>
        <taxon>Bacteria</taxon>
        <taxon>Pseudomonadati</taxon>
        <taxon>Pseudomonadota</taxon>
        <taxon>Betaproteobacteria</taxon>
        <taxon>Nitrosomonadales</taxon>
        <taxon>Nitrosomonadaceae</taxon>
        <taxon>Nitrosomonas</taxon>
    </lineage>
</organism>
<protein>
    <submittedName>
        <fullName evidence="1">Uncharacterized protein</fullName>
    </submittedName>
</protein>
<sequence>MGRLLKHAETFRYVADYEGDPVEMSDAREMVEQAETFVAAMRAEFMPEESDDNDYV</sequence>
<evidence type="ECO:0000313" key="2">
    <source>
        <dbReference type="Proteomes" id="UP000198640"/>
    </source>
</evidence>
<reference evidence="1 2" key="1">
    <citation type="submission" date="2016-10" db="EMBL/GenBank/DDBJ databases">
        <authorList>
            <person name="de Groot N.N."/>
        </authorList>
    </citation>
    <scope>NUCLEOTIDE SEQUENCE [LARGE SCALE GENOMIC DNA]</scope>
    <source>
        <strain evidence="1 2">Nm1</strain>
    </source>
</reference>
<accession>A0A1H3PNV9</accession>
<name>A0A1H3PNV9_9PROT</name>
<gene>
    <name evidence="1" type="ORF">SAMN05421881_11052</name>
</gene>
<dbReference type="EMBL" id="FNOY01000105">
    <property type="protein sequence ID" value="SDZ02650.1"/>
    <property type="molecule type" value="Genomic_DNA"/>
</dbReference>
<proteinExistence type="predicted"/>
<evidence type="ECO:0000313" key="1">
    <source>
        <dbReference type="EMBL" id="SDZ02650.1"/>
    </source>
</evidence>
<dbReference type="Proteomes" id="UP000198640">
    <property type="component" value="Unassembled WGS sequence"/>
</dbReference>
<keyword evidence="2" id="KW-1185">Reference proteome</keyword>